<dbReference type="GO" id="GO:0051301">
    <property type="term" value="P:cell division"/>
    <property type="evidence" value="ECO:0007669"/>
    <property type="project" value="UniProtKB-UniRule"/>
</dbReference>
<keyword evidence="7 9" id="KW-0131">Cell cycle</keyword>
<dbReference type="CDD" id="cd23784">
    <property type="entry name" value="RWD_Spc25"/>
    <property type="match status" value="1"/>
</dbReference>
<dbReference type="InterPro" id="IPR013255">
    <property type="entry name" value="Spc25_C"/>
</dbReference>
<evidence type="ECO:0000256" key="3">
    <source>
        <dbReference type="ARBA" id="ARBA00022618"/>
    </source>
</evidence>
<evidence type="ECO:0000313" key="12">
    <source>
        <dbReference type="EMBL" id="RDB15567.1"/>
    </source>
</evidence>
<evidence type="ECO:0000256" key="8">
    <source>
        <dbReference type="ARBA" id="ARBA00023328"/>
    </source>
</evidence>
<comment type="similarity">
    <text evidence="1 9">Belongs to the SPC25 family.</text>
</comment>
<organism evidence="12 13">
    <name type="scientific">Hypsizygus marmoreus</name>
    <name type="common">White beech mushroom</name>
    <name type="synonym">Agaricus marmoreus</name>
    <dbReference type="NCBI Taxonomy" id="39966"/>
    <lineage>
        <taxon>Eukaryota</taxon>
        <taxon>Fungi</taxon>
        <taxon>Dikarya</taxon>
        <taxon>Basidiomycota</taxon>
        <taxon>Agaricomycotina</taxon>
        <taxon>Agaricomycetes</taxon>
        <taxon>Agaricomycetidae</taxon>
        <taxon>Agaricales</taxon>
        <taxon>Tricholomatineae</taxon>
        <taxon>Lyophyllaceae</taxon>
        <taxon>Hypsizygus</taxon>
    </lineage>
</organism>
<accession>A0A369J4M2</accession>
<evidence type="ECO:0000256" key="1">
    <source>
        <dbReference type="ARBA" id="ARBA00006379"/>
    </source>
</evidence>
<keyword evidence="9" id="KW-0539">Nucleus</keyword>
<keyword evidence="13" id="KW-1185">Reference proteome</keyword>
<comment type="function">
    <text evidence="9">Acts as a component of the essential kinetochore-associated NDC80 complex, which is required for chromosome segregation and spindle checkpoint activity.</text>
</comment>
<evidence type="ECO:0000259" key="11">
    <source>
        <dbReference type="Pfam" id="PF08234"/>
    </source>
</evidence>
<dbReference type="Gene3D" id="3.30.457.50">
    <property type="entry name" value="Chromosome segregation protein Spc25"/>
    <property type="match status" value="1"/>
</dbReference>
<keyword evidence="5 9" id="KW-0995">Kinetochore</keyword>
<evidence type="ECO:0000256" key="4">
    <source>
        <dbReference type="ARBA" id="ARBA00022776"/>
    </source>
</evidence>
<feature type="region of interest" description="Disordered" evidence="10">
    <location>
        <begin position="88"/>
        <end position="109"/>
    </location>
</feature>
<evidence type="ECO:0000256" key="6">
    <source>
        <dbReference type="ARBA" id="ARBA00023054"/>
    </source>
</evidence>
<feature type="domain" description="Chromosome segregation protein Spc25 C-terminal" evidence="11">
    <location>
        <begin position="28"/>
        <end position="76"/>
    </location>
</feature>
<dbReference type="GO" id="GO:0007059">
    <property type="term" value="P:chromosome segregation"/>
    <property type="evidence" value="ECO:0007669"/>
    <property type="project" value="InterPro"/>
</dbReference>
<keyword evidence="3 9" id="KW-0132">Cell division</keyword>
<comment type="caution">
    <text evidence="12">The sequence shown here is derived from an EMBL/GenBank/DDBJ whole genome shotgun (WGS) entry which is preliminary data.</text>
</comment>
<evidence type="ECO:0000313" key="13">
    <source>
        <dbReference type="Proteomes" id="UP000076154"/>
    </source>
</evidence>
<keyword evidence="8 9" id="KW-0137">Centromere</keyword>
<keyword evidence="4 9" id="KW-0498">Mitosis</keyword>
<gene>
    <name evidence="12" type="ORF">Hypma_004132</name>
</gene>
<feature type="compositionally biased region" description="Low complexity" evidence="10">
    <location>
        <begin position="282"/>
        <end position="296"/>
    </location>
</feature>
<evidence type="ECO:0000256" key="7">
    <source>
        <dbReference type="ARBA" id="ARBA00023306"/>
    </source>
</evidence>
<evidence type="ECO:0000256" key="9">
    <source>
        <dbReference type="RuleBase" id="RU367150"/>
    </source>
</evidence>
<comment type="subunit">
    <text evidence="9">Component of the NDC80 complex.</text>
</comment>
<evidence type="ECO:0000256" key="5">
    <source>
        <dbReference type="ARBA" id="ARBA00022838"/>
    </source>
</evidence>
<feature type="compositionally biased region" description="Basic residues" evidence="10">
    <location>
        <begin position="95"/>
        <end position="104"/>
    </location>
</feature>
<dbReference type="Pfam" id="PF08234">
    <property type="entry name" value="Spindle_Spc25"/>
    <property type="match status" value="1"/>
</dbReference>
<name>A0A369J4M2_HYPMA</name>
<dbReference type="Proteomes" id="UP000076154">
    <property type="component" value="Unassembled WGS sequence"/>
</dbReference>
<keyword evidence="2 9" id="KW-0158">Chromosome</keyword>
<evidence type="ECO:0000256" key="10">
    <source>
        <dbReference type="SAM" id="MobiDB-lite"/>
    </source>
</evidence>
<dbReference type="AlphaFoldDB" id="A0A369J4M2"/>
<dbReference type="EMBL" id="LUEZ02000154">
    <property type="protein sequence ID" value="RDB15567.1"/>
    <property type="molecule type" value="Genomic_DNA"/>
</dbReference>
<feature type="region of interest" description="Disordered" evidence="10">
    <location>
        <begin position="282"/>
        <end position="301"/>
    </location>
</feature>
<protein>
    <recommendedName>
        <fullName evidence="9">Kinetochore protein SPC25</fullName>
    </recommendedName>
</protein>
<evidence type="ECO:0000256" key="2">
    <source>
        <dbReference type="ARBA" id="ARBA00022454"/>
    </source>
</evidence>
<dbReference type="InParanoid" id="A0A369J4M2"/>
<reference evidence="12" key="1">
    <citation type="submission" date="2018-04" db="EMBL/GenBank/DDBJ databases">
        <title>Whole genome sequencing of Hypsizygus marmoreus.</title>
        <authorList>
            <person name="Choi I.-G."/>
            <person name="Min B."/>
            <person name="Kim J.-G."/>
            <person name="Kim S."/>
            <person name="Oh Y.-L."/>
            <person name="Kong W.-S."/>
            <person name="Park H."/>
            <person name="Jeong J."/>
            <person name="Song E.-S."/>
        </authorList>
    </citation>
    <scope>NUCLEOTIDE SEQUENCE [LARGE SCALE GENOMIC DNA]</scope>
    <source>
        <strain evidence="12">51987-8</strain>
    </source>
</reference>
<proteinExistence type="inferred from homology"/>
<sequence>MRIPLSSASSKASKRTTPSPFLRRLRIRPEREFSFVIDVSDRVFKVVTSSPAPLTMPCLVDALNDSRDVYDFIRQVPMAYQMQVNGTTLGDGGCRKQKRKKKLKPPCPRTSLDISLFQPQLPRQTPPLFPSMLSPTRRVTRATSRLAGAVPVLPPPTRRLLLLLSPSLNTDSSPLRRTLRQQHSPLSQPLDDTSVWETRLCPPLHVIGSTGRLPPRCHPHSSSFRDSILASAQNLCLPCHVPGPLPARLSVILLADVDAARAHVTNLLATLPSSPCALPSKSLPSPSFSSPSPSAESRSDDALRNNVPVHHLLPLVSTWRMLSFVQARPVRHPSAGPSAHPSSDTILFYAYSSSPSHPVLPVPDFYHALCIS</sequence>
<keyword evidence="6" id="KW-0175">Coiled coil</keyword>
<dbReference type="GO" id="GO:0005634">
    <property type="term" value="C:nucleus"/>
    <property type="evidence" value="ECO:0007669"/>
    <property type="project" value="UniProtKB-SubCell"/>
</dbReference>
<comment type="subcellular location">
    <subcellularLocation>
        <location evidence="9">Nucleus</location>
    </subcellularLocation>
    <subcellularLocation>
        <location evidence="9">Chromosome</location>
        <location evidence="9">Centromere</location>
        <location evidence="9">Kinetochore</location>
    </subcellularLocation>
</comment>
<dbReference type="OrthoDB" id="4056921at2759"/>
<dbReference type="STRING" id="39966.A0A369J4M2"/>
<dbReference type="GO" id="GO:0031262">
    <property type="term" value="C:Ndc80 complex"/>
    <property type="evidence" value="ECO:0007669"/>
    <property type="project" value="InterPro"/>
</dbReference>